<dbReference type="PANTHER" id="PTHR48111:SF1">
    <property type="entry name" value="TWO-COMPONENT RESPONSE REGULATOR ORR33"/>
    <property type="match status" value="1"/>
</dbReference>
<dbReference type="EMBL" id="JALBUR010000002">
    <property type="protein sequence ID" value="MDX8418842.1"/>
    <property type="molecule type" value="Genomic_DNA"/>
</dbReference>
<dbReference type="InterPro" id="IPR001789">
    <property type="entry name" value="Sig_transdc_resp-reg_receiver"/>
</dbReference>
<keyword evidence="4 7" id="KW-0238">DNA-binding</keyword>
<keyword evidence="11" id="KW-1185">Reference proteome</keyword>
<keyword evidence="1 6" id="KW-0597">Phosphoprotein</keyword>
<dbReference type="AlphaFoldDB" id="A0AB35TZU6"/>
<dbReference type="Proteomes" id="UP001286174">
    <property type="component" value="Unassembled WGS sequence"/>
</dbReference>
<dbReference type="InterPro" id="IPR036388">
    <property type="entry name" value="WH-like_DNA-bd_sf"/>
</dbReference>
<dbReference type="Gene3D" id="1.10.10.10">
    <property type="entry name" value="Winged helix-like DNA-binding domain superfamily/Winged helix DNA-binding domain"/>
    <property type="match status" value="1"/>
</dbReference>
<dbReference type="InterPro" id="IPR039420">
    <property type="entry name" value="WalR-like"/>
</dbReference>
<dbReference type="SMART" id="SM00448">
    <property type="entry name" value="REC"/>
    <property type="match status" value="1"/>
</dbReference>
<sequence length="218" mass="24494">MPVILLVEDDASIQSSLSLFLKENGYEVLCAGTAAMAGQLVGKDPDLILLDVTLPDGDGLSFFRSLDKEIPVIFLTARDDESLQIQSFDLGAEDYVEKPFSPQVLLSRIRNVLRRRHQSAPVVIDGLAIDMDTARVSRDGREIVLSAMEYKLLQIFLENRGKLLSREFLLDEIVECCGDYVNDNTLSVYIRRLRSKIEKDPVHPVILQTVRGLGYRLL</sequence>
<evidence type="ECO:0000256" key="4">
    <source>
        <dbReference type="ARBA" id="ARBA00023125"/>
    </source>
</evidence>
<dbReference type="GO" id="GO:0032993">
    <property type="term" value="C:protein-DNA complex"/>
    <property type="evidence" value="ECO:0007669"/>
    <property type="project" value="TreeGrafter"/>
</dbReference>
<accession>A0AB35TZU6</accession>
<feature type="modified residue" description="4-aspartylphosphate" evidence="6">
    <location>
        <position position="51"/>
    </location>
</feature>
<organism evidence="10 11">
    <name type="scientific">Grylomicrobium aquisgranensis</name>
    <dbReference type="NCBI Taxonomy" id="2926318"/>
    <lineage>
        <taxon>Bacteria</taxon>
        <taxon>Bacillati</taxon>
        <taxon>Bacillota</taxon>
        <taxon>Erysipelotrichia</taxon>
        <taxon>Erysipelotrichales</taxon>
        <taxon>Erysipelotrichaceae</taxon>
        <taxon>Grylomicrobium</taxon>
    </lineage>
</organism>
<dbReference type="SUPFAM" id="SSF52172">
    <property type="entry name" value="CheY-like"/>
    <property type="match status" value="1"/>
</dbReference>
<dbReference type="Pfam" id="PF00072">
    <property type="entry name" value="Response_reg"/>
    <property type="match status" value="1"/>
</dbReference>
<comment type="caution">
    <text evidence="10">The sequence shown here is derived from an EMBL/GenBank/DDBJ whole genome shotgun (WGS) entry which is preliminary data.</text>
</comment>
<dbReference type="GO" id="GO:0005829">
    <property type="term" value="C:cytosol"/>
    <property type="evidence" value="ECO:0007669"/>
    <property type="project" value="TreeGrafter"/>
</dbReference>
<dbReference type="CDD" id="cd00383">
    <property type="entry name" value="trans_reg_C"/>
    <property type="match status" value="1"/>
</dbReference>
<keyword evidence="5" id="KW-0804">Transcription</keyword>
<keyword evidence="3" id="KW-0805">Transcription regulation</keyword>
<evidence type="ECO:0000259" key="9">
    <source>
        <dbReference type="PROSITE" id="PS51755"/>
    </source>
</evidence>
<dbReference type="GO" id="GO:0000156">
    <property type="term" value="F:phosphorelay response regulator activity"/>
    <property type="evidence" value="ECO:0007669"/>
    <property type="project" value="TreeGrafter"/>
</dbReference>
<feature type="domain" description="OmpR/PhoB-type" evidence="9">
    <location>
        <begin position="119"/>
        <end position="218"/>
    </location>
</feature>
<evidence type="ECO:0000313" key="10">
    <source>
        <dbReference type="EMBL" id="MDX8418842.1"/>
    </source>
</evidence>
<feature type="DNA-binding region" description="OmpR/PhoB-type" evidence="7">
    <location>
        <begin position="119"/>
        <end position="218"/>
    </location>
</feature>
<dbReference type="PROSITE" id="PS51755">
    <property type="entry name" value="OMPR_PHOB"/>
    <property type="match status" value="1"/>
</dbReference>
<dbReference type="InterPro" id="IPR001867">
    <property type="entry name" value="OmpR/PhoB-type_DNA-bd"/>
</dbReference>
<keyword evidence="2" id="KW-0902">Two-component regulatory system</keyword>
<evidence type="ECO:0000256" key="3">
    <source>
        <dbReference type="ARBA" id="ARBA00023015"/>
    </source>
</evidence>
<dbReference type="PROSITE" id="PS50110">
    <property type="entry name" value="RESPONSE_REGULATORY"/>
    <property type="match status" value="1"/>
</dbReference>
<dbReference type="GO" id="GO:0006355">
    <property type="term" value="P:regulation of DNA-templated transcription"/>
    <property type="evidence" value="ECO:0007669"/>
    <property type="project" value="InterPro"/>
</dbReference>
<dbReference type="Gene3D" id="6.10.250.690">
    <property type="match status" value="1"/>
</dbReference>
<evidence type="ECO:0000313" key="11">
    <source>
        <dbReference type="Proteomes" id="UP001286174"/>
    </source>
</evidence>
<name>A0AB35TZU6_9FIRM</name>
<dbReference type="Gene3D" id="3.40.50.2300">
    <property type="match status" value="1"/>
</dbReference>
<dbReference type="GO" id="GO:0000976">
    <property type="term" value="F:transcription cis-regulatory region binding"/>
    <property type="evidence" value="ECO:0007669"/>
    <property type="project" value="TreeGrafter"/>
</dbReference>
<evidence type="ECO:0000256" key="2">
    <source>
        <dbReference type="ARBA" id="ARBA00023012"/>
    </source>
</evidence>
<dbReference type="Pfam" id="PF00486">
    <property type="entry name" value="Trans_reg_C"/>
    <property type="match status" value="1"/>
</dbReference>
<reference evidence="10 11" key="1">
    <citation type="submission" date="2022-03" db="EMBL/GenBank/DDBJ databases">
        <title>Novel taxa within the pig intestine.</title>
        <authorList>
            <person name="Wylensek D."/>
            <person name="Bishof K."/>
            <person name="Afrizal A."/>
            <person name="Clavel T."/>
        </authorList>
    </citation>
    <scope>NUCLEOTIDE SEQUENCE [LARGE SCALE GENOMIC DNA]</scope>
    <source>
        <strain evidence="10 11">CLA-KB-P133</strain>
    </source>
</reference>
<dbReference type="RefSeq" id="WP_370595436.1">
    <property type="nucleotide sequence ID" value="NZ_JALBUR010000002.1"/>
</dbReference>
<feature type="domain" description="Response regulatory" evidence="8">
    <location>
        <begin position="3"/>
        <end position="113"/>
    </location>
</feature>
<evidence type="ECO:0000256" key="5">
    <source>
        <dbReference type="ARBA" id="ARBA00023163"/>
    </source>
</evidence>
<evidence type="ECO:0000256" key="7">
    <source>
        <dbReference type="PROSITE-ProRule" id="PRU01091"/>
    </source>
</evidence>
<evidence type="ECO:0000256" key="1">
    <source>
        <dbReference type="ARBA" id="ARBA00022553"/>
    </source>
</evidence>
<dbReference type="PANTHER" id="PTHR48111">
    <property type="entry name" value="REGULATOR OF RPOS"/>
    <property type="match status" value="1"/>
</dbReference>
<proteinExistence type="predicted"/>
<protein>
    <submittedName>
        <fullName evidence="10">Response regulator transcription factor</fullName>
    </submittedName>
</protein>
<gene>
    <name evidence="10" type="ORF">MOZ60_01890</name>
</gene>
<dbReference type="SMART" id="SM00862">
    <property type="entry name" value="Trans_reg_C"/>
    <property type="match status" value="1"/>
</dbReference>
<evidence type="ECO:0000256" key="6">
    <source>
        <dbReference type="PROSITE-ProRule" id="PRU00169"/>
    </source>
</evidence>
<dbReference type="InterPro" id="IPR011006">
    <property type="entry name" value="CheY-like_superfamily"/>
</dbReference>
<evidence type="ECO:0000259" key="8">
    <source>
        <dbReference type="PROSITE" id="PS50110"/>
    </source>
</evidence>